<dbReference type="CDD" id="cd18804">
    <property type="entry name" value="SF2_C_priA"/>
    <property type="match status" value="1"/>
</dbReference>
<dbReference type="KEGG" id="kge:TQ33_0342"/>
<evidence type="ECO:0000256" key="6">
    <source>
        <dbReference type="ARBA" id="ARBA00022806"/>
    </source>
</evidence>
<dbReference type="Proteomes" id="UP000034071">
    <property type="component" value="Chromosome"/>
</dbReference>
<feature type="binding site" evidence="12">
    <location>
        <position position="477"/>
    </location>
    <ligand>
        <name>Zn(2+)</name>
        <dbReference type="ChEBI" id="CHEBI:29105"/>
        <label>1</label>
    </ligand>
</feature>
<dbReference type="Pfam" id="PF00271">
    <property type="entry name" value="Helicase_C"/>
    <property type="match status" value="1"/>
</dbReference>
<gene>
    <name evidence="12" type="primary">priA</name>
    <name evidence="15" type="ORF">TQ33_0342</name>
</gene>
<protein>
    <recommendedName>
        <fullName evidence="12">Replication restart protein PriA</fullName>
    </recommendedName>
    <alternativeName>
        <fullName evidence="12">ATP-dependent DNA helicase PriA</fullName>
        <ecNumber evidence="12">5.6.2.4</ecNumber>
    </alternativeName>
    <alternativeName>
        <fullName evidence="12">DNA 3'-5' helicase PriA</fullName>
    </alternativeName>
</protein>
<dbReference type="OrthoDB" id="9759544at2"/>
<evidence type="ECO:0000256" key="2">
    <source>
        <dbReference type="ARBA" id="ARBA00022705"/>
    </source>
</evidence>
<dbReference type="InterPro" id="IPR011545">
    <property type="entry name" value="DEAD/DEAH_box_helicase_dom"/>
</dbReference>
<dbReference type="InterPro" id="IPR042115">
    <property type="entry name" value="PriA_3primeBD_sf"/>
</dbReference>
<dbReference type="SMART" id="SM00487">
    <property type="entry name" value="DEXDc"/>
    <property type="match status" value="1"/>
</dbReference>
<dbReference type="NCBIfam" id="NF004065">
    <property type="entry name" value="PRK05580.1-1"/>
    <property type="match status" value="1"/>
</dbReference>
<dbReference type="PANTHER" id="PTHR30580">
    <property type="entry name" value="PRIMOSOMAL PROTEIN N"/>
    <property type="match status" value="1"/>
</dbReference>
<dbReference type="Pfam" id="PF18074">
    <property type="entry name" value="PriA_C"/>
    <property type="match status" value="1"/>
</dbReference>
<comment type="similarity">
    <text evidence="12">Belongs to the helicase family. PriA subfamily.</text>
</comment>
<evidence type="ECO:0000256" key="4">
    <source>
        <dbReference type="ARBA" id="ARBA00022741"/>
    </source>
</evidence>
<dbReference type="EC" id="5.6.2.4" evidence="12"/>
<dbReference type="STRING" id="914150.TQ33_0342"/>
<evidence type="ECO:0000313" key="16">
    <source>
        <dbReference type="Proteomes" id="UP000034071"/>
    </source>
</evidence>
<comment type="function">
    <text evidence="12">Initiates the restart of stalled replication forks, which reloads the replicative helicase on sites other than the origin of replication. Recognizes and binds to abandoned replication forks and remodels them to uncover a helicase loading site. Promotes assembly of the primosome at these replication forks.</text>
</comment>
<dbReference type="GO" id="GO:1990077">
    <property type="term" value="C:primosome complex"/>
    <property type="evidence" value="ECO:0007669"/>
    <property type="project" value="UniProtKB-UniRule"/>
</dbReference>
<dbReference type="Pfam" id="PF18319">
    <property type="entry name" value="Zn_ribbon_PriA"/>
    <property type="match status" value="1"/>
</dbReference>
<dbReference type="GO" id="GO:0008270">
    <property type="term" value="F:zinc ion binding"/>
    <property type="evidence" value="ECO:0007669"/>
    <property type="project" value="UniProtKB-UniRule"/>
</dbReference>
<dbReference type="PATRIC" id="fig|914150.5.peg.349"/>
<dbReference type="InterPro" id="IPR041222">
    <property type="entry name" value="PriA_3primeBD"/>
</dbReference>
<dbReference type="AlphaFoldDB" id="A0A0F6TP21"/>
<dbReference type="GO" id="GO:0003677">
    <property type="term" value="F:DNA binding"/>
    <property type="evidence" value="ECO:0007669"/>
    <property type="project" value="UniProtKB-UniRule"/>
</dbReference>
<dbReference type="InterPro" id="IPR001650">
    <property type="entry name" value="Helicase_C-like"/>
</dbReference>
<feature type="binding site" evidence="12">
    <location>
        <position position="449"/>
    </location>
    <ligand>
        <name>Zn(2+)</name>
        <dbReference type="ChEBI" id="CHEBI:29105"/>
        <label>2</label>
    </ligand>
</feature>
<keyword evidence="8 12" id="KW-0067">ATP-binding</keyword>
<evidence type="ECO:0000313" key="15">
    <source>
        <dbReference type="EMBL" id="AKE51329.1"/>
    </source>
</evidence>
<keyword evidence="1 12" id="KW-0639">Primosome</keyword>
<keyword evidence="5 12" id="KW-0378">Hydrolase</keyword>
<dbReference type="InterPro" id="IPR005259">
    <property type="entry name" value="PriA"/>
</dbReference>
<reference evidence="15 16" key="1">
    <citation type="submission" date="2015-02" db="EMBL/GenBank/DDBJ databases">
        <title>Complete genome sequence of Kangiella geojedonensis strain YCS-5T.</title>
        <authorList>
            <person name="Kim K.M."/>
        </authorList>
    </citation>
    <scope>NUCLEOTIDE SEQUENCE [LARGE SCALE GENOMIC DNA]</scope>
    <source>
        <strain evidence="15 16">YCS-5</strain>
    </source>
</reference>
<dbReference type="PROSITE" id="PS51194">
    <property type="entry name" value="HELICASE_CTER"/>
    <property type="match status" value="1"/>
</dbReference>
<evidence type="ECO:0000256" key="3">
    <source>
        <dbReference type="ARBA" id="ARBA00022723"/>
    </source>
</evidence>
<dbReference type="Pfam" id="PF00270">
    <property type="entry name" value="DEAD"/>
    <property type="match status" value="1"/>
</dbReference>
<evidence type="ECO:0000256" key="10">
    <source>
        <dbReference type="ARBA" id="ARBA00023235"/>
    </source>
</evidence>
<dbReference type="GO" id="GO:0006302">
    <property type="term" value="P:double-strand break repair"/>
    <property type="evidence" value="ECO:0007669"/>
    <property type="project" value="InterPro"/>
</dbReference>
<dbReference type="HOGENOM" id="CLU_013353_3_1_6"/>
<feature type="binding site" evidence="12">
    <location>
        <position position="446"/>
    </location>
    <ligand>
        <name>Zn(2+)</name>
        <dbReference type="ChEBI" id="CHEBI:29105"/>
        <label>2</label>
    </ligand>
</feature>
<evidence type="ECO:0000256" key="9">
    <source>
        <dbReference type="ARBA" id="ARBA00023125"/>
    </source>
</evidence>
<dbReference type="GO" id="GO:0005524">
    <property type="term" value="F:ATP binding"/>
    <property type="evidence" value="ECO:0007669"/>
    <property type="project" value="UniProtKB-UniRule"/>
</dbReference>
<feature type="binding site" evidence="12">
    <location>
        <position position="467"/>
    </location>
    <ligand>
        <name>Zn(2+)</name>
        <dbReference type="ChEBI" id="CHEBI:29105"/>
        <label>2</label>
    </ligand>
</feature>
<keyword evidence="9 12" id="KW-0238">DNA-binding</keyword>
<dbReference type="GO" id="GO:0043138">
    <property type="term" value="F:3'-5' DNA helicase activity"/>
    <property type="evidence" value="ECO:0007669"/>
    <property type="project" value="UniProtKB-EC"/>
</dbReference>
<comment type="subunit">
    <text evidence="12">Component of the replication restart primosome.</text>
</comment>
<dbReference type="NCBIfam" id="NF004067">
    <property type="entry name" value="PRK05580.1-4"/>
    <property type="match status" value="1"/>
</dbReference>
<dbReference type="PROSITE" id="PS51192">
    <property type="entry name" value="HELICASE_ATP_BIND_1"/>
    <property type="match status" value="1"/>
</dbReference>
<dbReference type="FunFam" id="3.40.1440.60:FF:000001">
    <property type="entry name" value="Primosomal protein N"/>
    <property type="match status" value="1"/>
</dbReference>
<comment type="catalytic activity">
    <reaction evidence="12">
        <text>Couples ATP hydrolysis with the unwinding of duplex DNA by translocating in the 3'-5' direction.</text>
        <dbReference type="EC" id="5.6.2.4"/>
    </reaction>
</comment>
<dbReference type="EMBL" id="CP010975">
    <property type="protein sequence ID" value="AKE51329.1"/>
    <property type="molecule type" value="Genomic_DNA"/>
</dbReference>
<name>A0A0F6TP21_9GAMM</name>
<dbReference type="GO" id="GO:0006269">
    <property type="term" value="P:DNA replication, synthesis of primer"/>
    <property type="evidence" value="ECO:0007669"/>
    <property type="project" value="UniProtKB-KW"/>
</dbReference>
<dbReference type="Pfam" id="PF17764">
    <property type="entry name" value="PriA_3primeBD"/>
    <property type="match status" value="1"/>
</dbReference>
<evidence type="ECO:0000256" key="5">
    <source>
        <dbReference type="ARBA" id="ARBA00022801"/>
    </source>
</evidence>
<dbReference type="NCBIfam" id="TIGR00595">
    <property type="entry name" value="priA"/>
    <property type="match status" value="1"/>
</dbReference>
<dbReference type="PANTHER" id="PTHR30580:SF0">
    <property type="entry name" value="PRIMOSOMAL PROTEIN N"/>
    <property type="match status" value="1"/>
</dbReference>
<feature type="domain" description="Helicase ATP-binding" evidence="13">
    <location>
        <begin position="212"/>
        <end position="378"/>
    </location>
</feature>
<evidence type="ECO:0000256" key="11">
    <source>
        <dbReference type="ARBA" id="ARBA00048988"/>
    </source>
</evidence>
<dbReference type="InterPro" id="IPR027417">
    <property type="entry name" value="P-loop_NTPase"/>
</dbReference>
<keyword evidence="10 12" id="KW-0413">Isomerase</keyword>
<feature type="domain" description="Helicase C-terminal" evidence="14">
    <location>
        <begin position="458"/>
        <end position="635"/>
    </location>
</feature>
<evidence type="ECO:0000259" key="13">
    <source>
        <dbReference type="PROSITE" id="PS51192"/>
    </source>
</evidence>
<dbReference type="Gene3D" id="3.40.1440.60">
    <property type="entry name" value="PriA, 3(prime) DNA-binding domain"/>
    <property type="match status" value="1"/>
</dbReference>
<dbReference type="Gene3D" id="3.40.50.300">
    <property type="entry name" value="P-loop containing nucleotide triphosphate hydrolases"/>
    <property type="match status" value="2"/>
</dbReference>
<dbReference type="HAMAP" id="MF_00983">
    <property type="entry name" value="PriA"/>
    <property type="match status" value="1"/>
</dbReference>
<organism evidence="15 16">
    <name type="scientific">Kangiella geojedonensis</name>
    <dbReference type="NCBI Taxonomy" id="914150"/>
    <lineage>
        <taxon>Bacteria</taxon>
        <taxon>Pseudomonadati</taxon>
        <taxon>Pseudomonadota</taxon>
        <taxon>Gammaproteobacteria</taxon>
        <taxon>Kangiellales</taxon>
        <taxon>Kangiellaceae</taxon>
        <taxon>Kangiella</taxon>
    </lineage>
</organism>
<dbReference type="GO" id="GO:0006270">
    <property type="term" value="P:DNA replication initiation"/>
    <property type="evidence" value="ECO:0007669"/>
    <property type="project" value="TreeGrafter"/>
</dbReference>
<keyword evidence="7 12" id="KW-0862">Zinc</keyword>
<proteinExistence type="inferred from homology"/>
<sequence length="730" mass="82771">MYQQPVARLAVPTPLRRTFDYLYRGHAPAVGSRVEVPFGRQSLVATVLSLADKTSIDPKKLKYIKNTIDSECILPAELFKLIKFAASYYQYPIGEVFSACLPTLLNKGQAAELEPEWQWSLTPQGREAIPKLRQNAVKQQQLFQLCLDCDGVLTEAQLANHDFIPSYLKTFEDKGWLIKSAYEATSIYEPSAAYDSNLELNEEQQFAIDAIEPHLDTFKGFLIDGVTGSGKTEVYMQLIQQVLSSHKQVLMLVPEIGLTPQTVKRIERRFNVPIAMLHSGLTDKQRLNIWLKAREGKLSIIIGTRSALFTPLANPGLIIVDEEHDLSYKQQEGFRYSARDLALVRAQYEQTPIILGSATPSMESLYNVQQGKLELVRLTKRAGDAKPPHIKVLDVRQRHLNHGLSQPLIDNMRRHLEQNQQCMVFLNRRGFAPTLMCHECGWIADCQRCDRHMTYHQKFKRLHCHHCDKQVFTPKRCPECQSPQLNPVGLGTERLEEALTELFPDKTVARIDRDSTRRKDSMQNFVQAIKNNDIDILIGTQMLAKGHHFPKLSLVGVVDTDGCLFSADFRATERTAQLLTQVAGRAGRSKDIKGEVVIQSHHPDHPLLVNLFTQDYQTLSQKVLEERQQAQLPPYAAMAIFRAEANNLEMPMTFLNEVKQQLGHSGLTVYGPFPAPMPKRAGKMRAQLMVQHTERKALQNALTPISPTLEQLTSARKVRWSIDVDPQEVF</sequence>
<keyword evidence="3 12" id="KW-0479">Metal-binding</keyword>
<comment type="catalytic activity">
    <reaction evidence="11 12">
        <text>ATP + H2O = ADP + phosphate + H(+)</text>
        <dbReference type="Rhea" id="RHEA:13065"/>
        <dbReference type="ChEBI" id="CHEBI:15377"/>
        <dbReference type="ChEBI" id="CHEBI:15378"/>
        <dbReference type="ChEBI" id="CHEBI:30616"/>
        <dbReference type="ChEBI" id="CHEBI:43474"/>
        <dbReference type="ChEBI" id="CHEBI:456216"/>
        <dbReference type="EC" id="5.6.2.4"/>
    </reaction>
</comment>
<dbReference type="SUPFAM" id="SSF52540">
    <property type="entry name" value="P-loop containing nucleoside triphosphate hydrolases"/>
    <property type="match status" value="2"/>
</dbReference>
<feature type="binding site" evidence="12">
    <location>
        <position position="440"/>
    </location>
    <ligand>
        <name>Zn(2+)</name>
        <dbReference type="ChEBI" id="CHEBI:29105"/>
        <label>1</label>
    </ligand>
</feature>
<feature type="binding site" evidence="12">
    <location>
        <position position="464"/>
    </location>
    <ligand>
        <name>Zn(2+)</name>
        <dbReference type="ChEBI" id="CHEBI:29105"/>
        <label>2</label>
    </ligand>
</feature>
<feature type="binding site" evidence="12">
    <location>
        <position position="480"/>
    </location>
    <ligand>
        <name>Zn(2+)</name>
        <dbReference type="ChEBI" id="CHEBI:29105"/>
        <label>1</label>
    </ligand>
</feature>
<dbReference type="InterPro" id="IPR040498">
    <property type="entry name" value="PriA_CRR"/>
</dbReference>
<dbReference type="InterPro" id="IPR014001">
    <property type="entry name" value="Helicase_ATP-bd"/>
</dbReference>
<dbReference type="CDD" id="cd17929">
    <property type="entry name" value="DEXHc_priA"/>
    <property type="match status" value="1"/>
</dbReference>
<accession>A0A0F6TP21</accession>
<dbReference type="FunFam" id="3.40.50.300:FF:000489">
    <property type="entry name" value="Primosome assembly protein PriA"/>
    <property type="match status" value="1"/>
</dbReference>
<dbReference type="GO" id="GO:0016887">
    <property type="term" value="F:ATP hydrolysis activity"/>
    <property type="evidence" value="ECO:0007669"/>
    <property type="project" value="RHEA"/>
</dbReference>
<evidence type="ECO:0000256" key="7">
    <source>
        <dbReference type="ARBA" id="ARBA00022833"/>
    </source>
</evidence>
<dbReference type="GO" id="GO:0006310">
    <property type="term" value="P:DNA recombination"/>
    <property type="evidence" value="ECO:0007669"/>
    <property type="project" value="InterPro"/>
</dbReference>
<feature type="binding site" evidence="12">
    <location>
        <position position="437"/>
    </location>
    <ligand>
        <name>Zn(2+)</name>
        <dbReference type="ChEBI" id="CHEBI:29105"/>
        <label>1</label>
    </ligand>
</feature>
<comment type="cofactor">
    <cofactor evidence="12">
        <name>Zn(2+)</name>
        <dbReference type="ChEBI" id="CHEBI:29105"/>
    </cofactor>
    <text evidence="12">Binds 2 zinc ions per subunit.</text>
</comment>
<keyword evidence="4 12" id="KW-0547">Nucleotide-binding</keyword>
<dbReference type="InterPro" id="IPR041236">
    <property type="entry name" value="PriA_C"/>
</dbReference>
<evidence type="ECO:0000256" key="8">
    <source>
        <dbReference type="ARBA" id="ARBA00022840"/>
    </source>
</evidence>
<keyword evidence="2 12" id="KW-0235">DNA replication</keyword>
<evidence type="ECO:0000256" key="12">
    <source>
        <dbReference type="HAMAP-Rule" id="MF_00983"/>
    </source>
</evidence>
<keyword evidence="16" id="KW-1185">Reference proteome</keyword>
<evidence type="ECO:0000259" key="14">
    <source>
        <dbReference type="PROSITE" id="PS51194"/>
    </source>
</evidence>
<evidence type="ECO:0000256" key="1">
    <source>
        <dbReference type="ARBA" id="ARBA00022515"/>
    </source>
</evidence>
<keyword evidence="6 12" id="KW-0347">Helicase</keyword>
<dbReference type="SMART" id="SM00490">
    <property type="entry name" value="HELICc"/>
    <property type="match status" value="1"/>
</dbReference>